<dbReference type="STRING" id="1817895.AUJ95_03650"/>
<dbReference type="EMBL" id="MNYI01000090">
    <property type="protein sequence ID" value="OIP41233.1"/>
    <property type="molecule type" value="Genomic_DNA"/>
</dbReference>
<accession>A0A1J5DYN0</accession>
<evidence type="ECO:0000313" key="2">
    <source>
        <dbReference type="Proteomes" id="UP000183085"/>
    </source>
</evidence>
<reference evidence="1 2" key="1">
    <citation type="journal article" date="2016" name="Environ. Microbiol.">
        <title>Genomic resolution of a cold subsurface aquifer community provides metabolic insights for novel microbes adapted to high CO concentrations.</title>
        <authorList>
            <person name="Probst A.J."/>
            <person name="Castelle C.J."/>
            <person name="Singh A."/>
            <person name="Brown C.T."/>
            <person name="Anantharaman K."/>
            <person name="Sharon I."/>
            <person name="Hug L.A."/>
            <person name="Burstein D."/>
            <person name="Emerson J.B."/>
            <person name="Thomas B.C."/>
            <person name="Banfield J.F."/>
        </authorList>
    </citation>
    <scope>NUCLEOTIDE SEQUENCE [LARGE SCALE GENOMIC DNA]</scope>
    <source>
        <strain evidence="1">CG2_30_40_21</strain>
    </source>
</reference>
<dbReference type="Proteomes" id="UP000183085">
    <property type="component" value="Unassembled WGS sequence"/>
</dbReference>
<proteinExistence type="predicted"/>
<dbReference type="SUPFAM" id="SSF143011">
    <property type="entry name" value="RelE-like"/>
    <property type="match status" value="1"/>
</dbReference>
<evidence type="ECO:0008006" key="3">
    <source>
        <dbReference type="Google" id="ProtNLM"/>
    </source>
</evidence>
<sequence>MKILPLHSALERYLQKHRLTRRWQKQLQLFEQNWRHTGLRTEMLEPKELRIYSFRVDLQYRAVFVFADKETVEIIDINNHYE</sequence>
<protein>
    <recommendedName>
        <fullName evidence="3">Toxin YoeB</fullName>
    </recommendedName>
</protein>
<organism evidence="1 2">
    <name type="scientific">Candidatus Desantisbacteria bacterium CG2_30_40_21</name>
    <dbReference type="NCBI Taxonomy" id="1817895"/>
    <lineage>
        <taxon>Bacteria</taxon>
        <taxon>Candidatus Desantisiibacteriota</taxon>
    </lineage>
</organism>
<evidence type="ECO:0000313" key="1">
    <source>
        <dbReference type="EMBL" id="OIP41233.1"/>
    </source>
</evidence>
<dbReference type="InterPro" id="IPR035093">
    <property type="entry name" value="RelE/ParE_toxin_dom_sf"/>
</dbReference>
<gene>
    <name evidence="1" type="ORF">AUJ95_03650</name>
</gene>
<dbReference type="AlphaFoldDB" id="A0A1J5DYN0"/>
<comment type="caution">
    <text evidence="1">The sequence shown here is derived from an EMBL/GenBank/DDBJ whole genome shotgun (WGS) entry which is preliminary data.</text>
</comment>
<name>A0A1J5DYN0_9BACT</name>